<comment type="function">
    <text evidence="6 9">Catalyzes cyclization of the linear tetrapyrrole, hydroxymethylbilane, to the macrocyclic uroporphyrinogen III.</text>
</comment>
<keyword evidence="4 9" id="KW-0456">Lyase</keyword>
<dbReference type="GO" id="GO:0004852">
    <property type="term" value="F:uroporphyrinogen-III synthase activity"/>
    <property type="evidence" value="ECO:0007669"/>
    <property type="project" value="UniProtKB-UniRule"/>
</dbReference>
<gene>
    <name evidence="12" type="ordered locus">RMDY18_06310</name>
</gene>
<dbReference type="UniPathway" id="UPA00251">
    <property type="reaction ID" value="UER00320"/>
</dbReference>
<organism evidence="12 13">
    <name type="scientific">Rothia mucilaginosa (strain DY-18)</name>
    <name type="common">Stomatococcus mucilaginosus</name>
    <dbReference type="NCBI Taxonomy" id="680646"/>
    <lineage>
        <taxon>Bacteria</taxon>
        <taxon>Bacillati</taxon>
        <taxon>Actinomycetota</taxon>
        <taxon>Actinomycetes</taxon>
        <taxon>Micrococcales</taxon>
        <taxon>Micrococcaceae</taxon>
        <taxon>Rothia</taxon>
    </lineage>
</organism>
<dbReference type="CDD" id="cd06578">
    <property type="entry name" value="HemD"/>
    <property type="match status" value="1"/>
</dbReference>
<protein>
    <recommendedName>
        <fullName evidence="7 9">Uroporphyrinogen-III synthase</fullName>
        <ecNumber evidence="3 9">4.2.1.75</ecNumber>
    </recommendedName>
</protein>
<dbReference type="InterPro" id="IPR003754">
    <property type="entry name" value="4pyrrol_synth_uPrphyn_synth"/>
</dbReference>
<name>D2NS37_ROTMD</name>
<dbReference type="Pfam" id="PF02602">
    <property type="entry name" value="HEM4"/>
    <property type="match status" value="1"/>
</dbReference>
<keyword evidence="13" id="KW-1185">Reference proteome</keyword>
<reference evidence="13" key="1">
    <citation type="submission" date="2009-07" db="EMBL/GenBank/DDBJ databases">
        <title>Complete genome sequence of Rothia mucilaginosa DJ.</title>
        <authorList>
            <person name="Yamane K."/>
            <person name="Nambu T."/>
            <person name="Mashimo C."/>
            <person name="Sugimori C."/>
            <person name="Yamanaka T."/>
            <person name="Leung K."/>
            <person name="Fukushima H."/>
        </authorList>
    </citation>
    <scope>NUCLEOTIDE SEQUENCE [LARGE SCALE GENOMIC DNA]</scope>
    <source>
        <strain evidence="13">DY-18</strain>
    </source>
</reference>
<dbReference type="HOGENOM" id="CLU_930290_0_0_11"/>
<comment type="pathway">
    <text evidence="1 9">Porphyrin-containing compound metabolism; protoporphyrin-IX biosynthesis; coproporphyrinogen-III from 5-aminolevulinate: step 3/4.</text>
</comment>
<accession>D2NS37</accession>
<dbReference type="RefSeq" id="WP_012903174.1">
    <property type="nucleotide sequence ID" value="NC_013715.1"/>
</dbReference>
<evidence type="ECO:0000256" key="8">
    <source>
        <dbReference type="ARBA" id="ARBA00048617"/>
    </source>
</evidence>
<feature type="region of interest" description="Disordered" evidence="10">
    <location>
        <begin position="222"/>
        <end position="245"/>
    </location>
</feature>
<evidence type="ECO:0000256" key="1">
    <source>
        <dbReference type="ARBA" id="ARBA00004772"/>
    </source>
</evidence>
<evidence type="ECO:0000256" key="4">
    <source>
        <dbReference type="ARBA" id="ARBA00023239"/>
    </source>
</evidence>
<proteinExistence type="inferred from homology"/>
<sequence>MSASCSESRQADTPRTVLLTRSATQGAAFARALAEECTQNGLGEPRVLFAPLQQARTVKPGADHAAALEALASGHYAWVSFTSANTVRACAELWGAEFARACASGGVHIACVGAATARAVHAQLGLGTDFQPQVQSAAGMLVEFESPAPVDPTADSAATDSAAVLVLEGSNARPTLREGLKNLGWDSRRCVLYDMVPAEQVAPGELSLAAARALVQGTAADAPAPETLAPETPAPETPAPETPAPDVLVVTAPSRLHALLDGAPALGPESMPPVVAIGASTASACRALNLRHVQADSPSPQDLARAAASLIY</sequence>
<evidence type="ECO:0000256" key="10">
    <source>
        <dbReference type="SAM" id="MobiDB-lite"/>
    </source>
</evidence>
<keyword evidence="5 9" id="KW-0627">Porphyrin biosynthesis</keyword>
<dbReference type="Proteomes" id="UP000001883">
    <property type="component" value="Chromosome"/>
</dbReference>
<reference evidence="12 13" key="3">
    <citation type="journal article" date="2010" name="Sequencing">
        <title>Complete Genome Sequence of Rothia mucilaginosa DY-18: A Clinical Isolate with Dense Meshwork-Like Structures from a Persistent Apical Periodontitis Lesion.</title>
        <authorList>
            <person name="Yamane K."/>
            <person name="Nambu T."/>
            <person name="Yamanaka T."/>
            <person name="Mashimo C."/>
            <person name="Sugimori C."/>
            <person name="Leung K.-P."/>
            <person name="Fukushima H."/>
        </authorList>
    </citation>
    <scope>NUCLEOTIDE SEQUENCE [LARGE SCALE GENOMIC DNA]</scope>
    <source>
        <strain evidence="12 13">DY-18</strain>
    </source>
</reference>
<dbReference type="InterPro" id="IPR039793">
    <property type="entry name" value="UROS/Hem4"/>
</dbReference>
<dbReference type="GO" id="GO:0006780">
    <property type="term" value="P:uroporphyrinogen III biosynthetic process"/>
    <property type="evidence" value="ECO:0007669"/>
    <property type="project" value="UniProtKB-UniRule"/>
</dbReference>
<evidence type="ECO:0000256" key="6">
    <source>
        <dbReference type="ARBA" id="ARBA00037589"/>
    </source>
</evidence>
<dbReference type="PANTHER" id="PTHR38042">
    <property type="entry name" value="UROPORPHYRINOGEN-III SYNTHASE, CHLOROPLASTIC"/>
    <property type="match status" value="1"/>
</dbReference>
<comment type="catalytic activity">
    <reaction evidence="8 9">
        <text>hydroxymethylbilane = uroporphyrinogen III + H2O</text>
        <dbReference type="Rhea" id="RHEA:18965"/>
        <dbReference type="ChEBI" id="CHEBI:15377"/>
        <dbReference type="ChEBI" id="CHEBI:57308"/>
        <dbReference type="ChEBI" id="CHEBI:57845"/>
        <dbReference type="EC" id="4.2.1.75"/>
    </reaction>
</comment>
<evidence type="ECO:0000313" key="13">
    <source>
        <dbReference type="Proteomes" id="UP000001883"/>
    </source>
</evidence>
<dbReference type="SUPFAM" id="SSF69618">
    <property type="entry name" value="HemD-like"/>
    <property type="match status" value="1"/>
</dbReference>
<dbReference type="GO" id="GO:0006782">
    <property type="term" value="P:protoporphyrinogen IX biosynthetic process"/>
    <property type="evidence" value="ECO:0007669"/>
    <property type="project" value="UniProtKB-UniRule"/>
</dbReference>
<feature type="domain" description="Tetrapyrrole biosynthesis uroporphyrinogen III synthase" evidence="11">
    <location>
        <begin position="33"/>
        <end position="303"/>
    </location>
</feature>
<dbReference type="PANTHER" id="PTHR38042:SF1">
    <property type="entry name" value="UROPORPHYRINOGEN-III SYNTHASE, CHLOROPLASTIC"/>
    <property type="match status" value="1"/>
</dbReference>
<dbReference type="EMBL" id="AP011540">
    <property type="protein sequence ID" value="BAI64463.1"/>
    <property type="molecule type" value="Genomic_DNA"/>
</dbReference>
<dbReference type="EC" id="4.2.1.75" evidence="3 9"/>
<evidence type="ECO:0000256" key="9">
    <source>
        <dbReference type="RuleBase" id="RU366031"/>
    </source>
</evidence>
<feature type="compositionally biased region" description="Pro residues" evidence="10">
    <location>
        <begin position="232"/>
        <end position="243"/>
    </location>
</feature>
<evidence type="ECO:0000256" key="3">
    <source>
        <dbReference type="ARBA" id="ARBA00013109"/>
    </source>
</evidence>
<evidence type="ECO:0000256" key="5">
    <source>
        <dbReference type="ARBA" id="ARBA00023244"/>
    </source>
</evidence>
<evidence type="ECO:0000256" key="2">
    <source>
        <dbReference type="ARBA" id="ARBA00008133"/>
    </source>
</evidence>
<dbReference type="InterPro" id="IPR036108">
    <property type="entry name" value="4pyrrol_syn_uPrphyn_synt_sf"/>
</dbReference>
<dbReference type="Gene3D" id="3.40.50.10090">
    <property type="match status" value="2"/>
</dbReference>
<dbReference type="AlphaFoldDB" id="D2NS37"/>
<evidence type="ECO:0000256" key="7">
    <source>
        <dbReference type="ARBA" id="ARBA00040167"/>
    </source>
</evidence>
<dbReference type="eggNOG" id="COG1587">
    <property type="taxonomic scope" value="Bacteria"/>
</dbReference>
<evidence type="ECO:0000313" key="12">
    <source>
        <dbReference type="EMBL" id="BAI64463.1"/>
    </source>
</evidence>
<reference evidence="12 13" key="2">
    <citation type="journal article" date="2010" name="J Osaka Dent Univ">
        <title>Isolation and identification of Rothia mucilaginosa from persistent apical periodontitis lesions.</title>
        <authorList>
            <person name="Yamane K."/>
            <person name="Yoshida M."/>
            <person name="Fujihira T."/>
            <person name="Baba T."/>
            <person name="Tsuji N."/>
            <person name="Hayashi H."/>
            <person name="Sugimori C."/>
            <person name="Yamanaka T."/>
            <person name="Mashimo C."/>
            <person name="Nambu T."/>
            <person name="Kawai H."/>
            <person name="Fukushima H."/>
        </authorList>
    </citation>
    <scope>NUCLEOTIDE SEQUENCE [LARGE SCALE GENOMIC DNA]</scope>
    <source>
        <strain evidence="12 13">DY-18</strain>
    </source>
</reference>
<dbReference type="STRING" id="680646.RMDY18_06310"/>
<feature type="compositionally biased region" description="Low complexity" evidence="10">
    <location>
        <begin position="222"/>
        <end position="231"/>
    </location>
</feature>
<comment type="similarity">
    <text evidence="2 9">Belongs to the uroporphyrinogen-III synthase family.</text>
</comment>
<evidence type="ECO:0000259" key="11">
    <source>
        <dbReference type="Pfam" id="PF02602"/>
    </source>
</evidence>
<dbReference type="KEGG" id="rmu:RMDY18_06310"/>